<dbReference type="GO" id="GO:0005524">
    <property type="term" value="F:ATP binding"/>
    <property type="evidence" value="ECO:0007669"/>
    <property type="project" value="UniProtKB-UniRule"/>
</dbReference>
<dbReference type="GO" id="GO:0051391">
    <property type="term" value="P:tRNA acetylation"/>
    <property type="evidence" value="ECO:0007669"/>
    <property type="project" value="UniProtKB-UniRule"/>
</dbReference>
<comment type="subcellular location">
    <subcellularLocation>
        <location evidence="1 10">Nucleus</location>
        <location evidence="1 10">Nucleolus</location>
    </subcellularLocation>
</comment>
<dbReference type="EMBL" id="OV725077">
    <property type="protein sequence ID" value="CAH1391873.1"/>
    <property type="molecule type" value="Genomic_DNA"/>
</dbReference>
<dbReference type="Gene3D" id="3.40.50.300">
    <property type="entry name" value="P-loop containing nucleotide triphosphate hydrolases"/>
    <property type="match status" value="1"/>
</dbReference>
<reference evidence="15" key="1">
    <citation type="submission" date="2022-01" db="EMBL/GenBank/DDBJ databases">
        <authorList>
            <person name="King R."/>
        </authorList>
    </citation>
    <scope>NUCLEOTIDE SEQUENCE</scope>
</reference>
<keyword evidence="2 10" id="KW-0698">rRNA processing</keyword>
<evidence type="ECO:0000259" key="11">
    <source>
        <dbReference type="Pfam" id="PF05127"/>
    </source>
</evidence>
<comment type="function">
    <text evidence="10">RNA cytidine acetyltransferase with specificity toward both 18S rRNA and tRNAs. Catalyzes the formation of N(4)-acetylcytidine (ac4C) in 18S rRNA. Required for early nucleolar cleavages of precursor rRNA at sites A0, A1 and A2 during 18S rRNA synthesis. Catalyzes the formation of ac4C in serine and leucine tRNAs. Requires a tRNA-binding adapter protein for full tRNA acetyltransferase activity but not for 18S rRNA acetylation.</text>
</comment>
<organism evidence="15 16">
    <name type="scientific">Nezara viridula</name>
    <name type="common">Southern green stink bug</name>
    <name type="synonym">Cimex viridulus</name>
    <dbReference type="NCBI Taxonomy" id="85310"/>
    <lineage>
        <taxon>Eukaryota</taxon>
        <taxon>Metazoa</taxon>
        <taxon>Ecdysozoa</taxon>
        <taxon>Arthropoda</taxon>
        <taxon>Hexapoda</taxon>
        <taxon>Insecta</taxon>
        <taxon>Pterygota</taxon>
        <taxon>Neoptera</taxon>
        <taxon>Paraneoptera</taxon>
        <taxon>Hemiptera</taxon>
        <taxon>Heteroptera</taxon>
        <taxon>Panheteroptera</taxon>
        <taxon>Pentatomomorpha</taxon>
        <taxon>Pentatomoidea</taxon>
        <taxon>Pentatomidae</taxon>
        <taxon>Pentatominae</taxon>
        <taxon>Nezara</taxon>
    </lineage>
</organism>
<comment type="catalytic activity">
    <reaction evidence="10">
        <text>a cytidine in 18S rRNA + acetyl-CoA + ATP + H2O = an N(4)-acetylcytidine in 18S rRNA + ADP + phosphate + CoA + H(+)</text>
        <dbReference type="Rhea" id="RHEA:51424"/>
        <dbReference type="Rhea" id="RHEA-COMP:13575"/>
        <dbReference type="Rhea" id="RHEA-COMP:13576"/>
        <dbReference type="ChEBI" id="CHEBI:15377"/>
        <dbReference type="ChEBI" id="CHEBI:15378"/>
        <dbReference type="ChEBI" id="CHEBI:30616"/>
        <dbReference type="ChEBI" id="CHEBI:43474"/>
        <dbReference type="ChEBI" id="CHEBI:57287"/>
        <dbReference type="ChEBI" id="CHEBI:57288"/>
        <dbReference type="ChEBI" id="CHEBI:74900"/>
        <dbReference type="ChEBI" id="CHEBI:82748"/>
        <dbReference type="ChEBI" id="CHEBI:456216"/>
    </reaction>
</comment>
<feature type="binding site" evidence="10">
    <location>
        <position position="712"/>
    </location>
    <ligand>
        <name>acetyl-CoA</name>
        <dbReference type="ChEBI" id="CHEBI:57288"/>
    </ligand>
</feature>
<feature type="binding site" evidence="10">
    <location>
        <begin position="616"/>
        <end position="618"/>
    </location>
    <ligand>
        <name>acetyl-CoA</name>
        <dbReference type="ChEBI" id="CHEBI:57288"/>
    </ligand>
</feature>
<dbReference type="CDD" id="cd04301">
    <property type="entry name" value="NAT_SF"/>
    <property type="match status" value="1"/>
</dbReference>
<dbReference type="PANTHER" id="PTHR10925">
    <property type="entry name" value="N-ACETYLTRANSFERASE 10"/>
    <property type="match status" value="1"/>
</dbReference>
<evidence type="ECO:0000256" key="4">
    <source>
        <dbReference type="ARBA" id="ARBA00022694"/>
    </source>
</evidence>
<dbReference type="GO" id="GO:0005730">
    <property type="term" value="C:nucleolus"/>
    <property type="evidence" value="ECO:0007669"/>
    <property type="project" value="UniProtKB-SubCell"/>
</dbReference>
<dbReference type="GO" id="GO:0030686">
    <property type="term" value="C:90S preribosome"/>
    <property type="evidence" value="ECO:0007669"/>
    <property type="project" value="TreeGrafter"/>
</dbReference>
<dbReference type="InterPro" id="IPR027992">
    <property type="entry name" value="tRNA_bind_dom"/>
</dbReference>
<evidence type="ECO:0000313" key="15">
    <source>
        <dbReference type="EMBL" id="CAH1391873.1"/>
    </source>
</evidence>
<comment type="similarity">
    <text evidence="10">Belongs to the RNA cytidine acetyltransferase family. NAT10 subfamily.</text>
</comment>
<name>A0A9P0GZG0_NEZVI</name>
<dbReference type="InterPro" id="IPR032672">
    <property type="entry name" value="TmcA/NAT10/Kre33"/>
</dbReference>
<dbReference type="InterPro" id="IPR000182">
    <property type="entry name" value="GNAT_dom"/>
</dbReference>
<feature type="domain" description="TcmA/NAT10 helicase" evidence="11">
    <location>
        <begin position="278"/>
        <end position="475"/>
    </location>
</feature>
<evidence type="ECO:0000259" key="14">
    <source>
        <dbReference type="Pfam" id="PF13725"/>
    </source>
</evidence>
<feature type="domain" description="TmcA/NAT10 N-terminal" evidence="12">
    <location>
        <begin position="9"/>
        <end position="201"/>
    </location>
</feature>
<sequence length="1005" mass="113838">MVRTKIDSRIKTFIEDGVKLQHRTMFVIVGDKGRDQVVVLHHILTKSVVKARPSVLWCYKNDLGFSINTKKKMKLVKKKTKAGRVNINEEDPFELFIASTDIKFRYYKQTQEILGRTFGVCVLQDFEALEPNILARTIETVEGGGLVILLLRSMTSLRQLYNMTMDVHERYRTEAHKDIVGRFNERFILSLSSCERCLVVDSSLNVLPLSSHIFNVNPVCVENKSETNSELKNLVDNLRDTQPIGSIVSCCKTLDQAKAVLKFIDAISEKTLRYTVSLTASRGRGKSAALGLAVSAAVAFGYTNIFVTSPSPDNLKTFFEFVCKGFDALGYQEHLDYGLVKSTNDKSDEALIRVNIFKTNRQTIQYIHPTDANKLSHAELLVIDEAAAIPLPLVKKMLGPYLVFLSSTINGYEGTGRSLSLKLLQELRTQSNSNSNSDLTKSSNRTLYEITLEESIRYKTGDPVEEWLTNLLCLNACNIQSSVGGIPSPSECDLYYINRDTLFSYHKASEMFLQKLVALYVSSHYKNSPNDLQLLSDAPAHHIFCLLGPVDKNMKILPDILCVLQVCFEGRLTSSFVNETFSAGRKPTGDLIPWTIGQQFLDRNFPSLPGLRVVRIATHPDYQSMGYGSRALSLLLDYYNLELYSLSENTESGLDQNTLSGDSGEGLIHESIEPRSNLPPLLMKLNERPPERIQYIGVSYGLTSDLLRFWKKSGFVPLYVRQTPNKLTGEHSCVMIRVLNKEDCSWLLEYWTDFRRRFSSLLSFQFREMQTSLGLSVLNNKNIKGTTEPLTKQFLDCHLTNYDLKRLEMYCNNLVDYHSIMDLLPTLSKLYFFGMFSDLKCSAIQSAILLGIGLQHKTIDELSKDLELPTSQLFGIFNRSMRKIQQFLANLTEEAVEETLGLKNLTSVDHENGVENRIGGLKAEMDADDKSLRKKQRKELDSLKREFLQEYAIQGTDEEWNKALSEGPGKTLSIKKSAQVMSANNKVWDEPKKLIPFKKRKTHKK</sequence>
<dbReference type="InterPro" id="IPR033688">
    <property type="entry name" value="NAT10"/>
</dbReference>
<keyword evidence="6 10" id="KW-0067">ATP-binding</keyword>
<evidence type="ECO:0000256" key="5">
    <source>
        <dbReference type="ARBA" id="ARBA00022741"/>
    </source>
</evidence>
<comment type="catalytic activity">
    <reaction evidence="10">
        <text>a cytidine in tRNA + acetyl-CoA + ATP + H2O = an N(4)-acetylcytidine in tRNA + ADP + phosphate + CoA + H(+)</text>
        <dbReference type="Rhea" id="RHEA:53876"/>
        <dbReference type="Rhea" id="RHEA-COMP:13670"/>
        <dbReference type="Rhea" id="RHEA-COMP:13671"/>
        <dbReference type="ChEBI" id="CHEBI:15377"/>
        <dbReference type="ChEBI" id="CHEBI:15378"/>
        <dbReference type="ChEBI" id="CHEBI:30616"/>
        <dbReference type="ChEBI" id="CHEBI:43474"/>
        <dbReference type="ChEBI" id="CHEBI:57287"/>
        <dbReference type="ChEBI" id="CHEBI:57288"/>
        <dbReference type="ChEBI" id="CHEBI:74900"/>
        <dbReference type="ChEBI" id="CHEBI:82748"/>
        <dbReference type="ChEBI" id="CHEBI:456216"/>
    </reaction>
</comment>
<dbReference type="Gene3D" id="3.40.50.11040">
    <property type="match status" value="1"/>
</dbReference>
<dbReference type="FunFam" id="3.40.50.300:FF:002218">
    <property type="entry name" value="tRNA(Met) cytidine acetyltransferase TmcA"/>
    <property type="match status" value="1"/>
</dbReference>
<keyword evidence="5 10" id="KW-0547">Nucleotide-binding</keyword>
<evidence type="ECO:0000256" key="2">
    <source>
        <dbReference type="ARBA" id="ARBA00022552"/>
    </source>
</evidence>
<feature type="domain" description="N-acetyltransferase" evidence="13">
    <location>
        <begin position="515"/>
        <end position="739"/>
    </location>
</feature>
<evidence type="ECO:0000259" key="12">
    <source>
        <dbReference type="Pfam" id="PF08351"/>
    </source>
</evidence>
<dbReference type="Pfam" id="PF08351">
    <property type="entry name" value="TmcA_N"/>
    <property type="match status" value="1"/>
</dbReference>
<proteinExistence type="inferred from homology"/>
<dbReference type="InterPro" id="IPR007807">
    <property type="entry name" value="TcmA/NAT10_helicase"/>
</dbReference>
<keyword evidence="3 10" id="KW-0808">Transferase</keyword>
<evidence type="ECO:0000256" key="9">
    <source>
        <dbReference type="ARBA" id="ARBA00068357"/>
    </source>
</evidence>
<dbReference type="GO" id="GO:1990883">
    <property type="term" value="F:18S rRNA cytidine N-acetyltransferase activity"/>
    <property type="evidence" value="ECO:0007669"/>
    <property type="project" value="TreeGrafter"/>
</dbReference>
<dbReference type="Pfam" id="PF13718">
    <property type="entry name" value="GNAT_acetyltr_2"/>
    <property type="match status" value="1"/>
</dbReference>
<keyword evidence="7 10" id="KW-0539">Nucleus</keyword>
<keyword evidence="8 10" id="KW-0012">Acyltransferase</keyword>
<dbReference type="InterPro" id="IPR027417">
    <property type="entry name" value="P-loop_NTPase"/>
</dbReference>
<evidence type="ECO:0000256" key="6">
    <source>
        <dbReference type="ARBA" id="ARBA00022840"/>
    </source>
</evidence>
<evidence type="ECO:0000259" key="13">
    <source>
        <dbReference type="Pfam" id="PF13718"/>
    </source>
</evidence>
<protein>
    <recommendedName>
        <fullName evidence="9 10">RNA cytidine acetyltransferase</fullName>
        <ecNumber evidence="10">2.3.1.-</ecNumber>
    </recommendedName>
    <alternativeName>
        <fullName evidence="10">18S rRNA cytosine acetyltransferase</fullName>
    </alternativeName>
</protein>
<feature type="domain" description="Possible tRNA binding" evidence="14">
    <location>
        <begin position="746"/>
        <end position="963"/>
    </location>
</feature>
<evidence type="ECO:0000256" key="3">
    <source>
        <dbReference type="ARBA" id="ARBA00022679"/>
    </source>
</evidence>
<feature type="binding site" evidence="10">
    <location>
        <begin position="283"/>
        <end position="292"/>
    </location>
    <ligand>
        <name>ATP</name>
        <dbReference type="ChEBI" id="CHEBI:30616"/>
    </ligand>
</feature>
<dbReference type="Proteomes" id="UP001152798">
    <property type="component" value="Chromosome 1"/>
</dbReference>
<feature type="binding site" evidence="10">
    <location>
        <position position="457"/>
    </location>
    <ligand>
        <name>ATP</name>
        <dbReference type="ChEBI" id="CHEBI:30616"/>
    </ligand>
</feature>
<keyword evidence="4 10" id="KW-0819">tRNA processing</keyword>
<evidence type="ECO:0000256" key="8">
    <source>
        <dbReference type="ARBA" id="ARBA00023315"/>
    </source>
</evidence>
<dbReference type="Gene3D" id="3.40.630.30">
    <property type="match status" value="1"/>
</dbReference>
<gene>
    <name evidence="15" type="ORF">NEZAVI_LOCUS2800</name>
</gene>
<dbReference type="InterPro" id="IPR016181">
    <property type="entry name" value="Acyl_CoA_acyltransferase"/>
</dbReference>
<keyword evidence="16" id="KW-1185">Reference proteome</keyword>
<evidence type="ECO:0000256" key="10">
    <source>
        <dbReference type="HAMAP-Rule" id="MF_03211"/>
    </source>
</evidence>
<dbReference type="EC" id="2.3.1.-" evidence="10"/>
<evidence type="ECO:0000256" key="7">
    <source>
        <dbReference type="ARBA" id="ARBA00023242"/>
    </source>
</evidence>
<dbReference type="Pfam" id="PF05127">
    <property type="entry name" value="NAT10_TcmA_helicase"/>
    <property type="match status" value="1"/>
</dbReference>
<dbReference type="HAMAP" id="MF_03211">
    <property type="entry name" value="RNA_acetyltr_Nat10"/>
    <property type="match status" value="1"/>
</dbReference>
<dbReference type="GO" id="GO:1904812">
    <property type="term" value="P:rRNA acetylation involved in maturation of SSU-rRNA"/>
    <property type="evidence" value="ECO:0007669"/>
    <property type="project" value="InterPro"/>
</dbReference>
<accession>A0A9P0GZG0</accession>
<dbReference type="PANTHER" id="PTHR10925:SF5">
    <property type="entry name" value="RNA CYTIDINE ACETYLTRANSFERASE"/>
    <property type="match status" value="1"/>
</dbReference>
<dbReference type="AlphaFoldDB" id="A0A9P0GZG0"/>
<feature type="binding site" evidence="10">
    <location>
        <begin position="623"/>
        <end position="629"/>
    </location>
    <ligand>
        <name>acetyl-CoA</name>
        <dbReference type="ChEBI" id="CHEBI:57288"/>
    </ligand>
</feature>
<dbReference type="OrthoDB" id="10067491at2759"/>
<evidence type="ECO:0000256" key="1">
    <source>
        <dbReference type="ARBA" id="ARBA00004604"/>
    </source>
</evidence>
<evidence type="ECO:0000313" key="16">
    <source>
        <dbReference type="Proteomes" id="UP001152798"/>
    </source>
</evidence>
<dbReference type="GO" id="GO:0000049">
    <property type="term" value="F:tRNA binding"/>
    <property type="evidence" value="ECO:0007669"/>
    <property type="project" value="TreeGrafter"/>
</dbReference>
<dbReference type="InterPro" id="IPR013562">
    <property type="entry name" value="TmcA/NAT10_N"/>
</dbReference>
<dbReference type="SUPFAM" id="SSF55729">
    <property type="entry name" value="Acyl-CoA N-acyltransferases (Nat)"/>
    <property type="match status" value="1"/>
</dbReference>
<dbReference type="Pfam" id="PF13725">
    <property type="entry name" value="tRNA_bind_2"/>
    <property type="match status" value="1"/>
</dbReference>